<organism evidence="1">
    <name type="scientific">Candidatus Kentrum sp. FW</name>
    <dbReference type="NCBI Taxonomy" id="2126338"/>
    <lineage>
        <taxon>Bacteria</taxon>
        <taxon>Pseudomonadati</taxon>
        <taxon>Pseudomonadota</taxon>
        <taxon>Gammaproteobacteria</taxon>
        <taxon>Candidatus Kentrum</taxon>
    </lineage>
</organism>
<dbReference type="EMBL" id="CAADFD010000050">
    <property type="protein sequence ID" value="VFJ59736.1"/>
    <property type="molecule type" value="Genomic_DNA"/>
</dbReference>
<gene>
    <name evidence="1" type="ORF">BECKFW1821B_GA0114236_105011</name>
</gene>
<reference evidence="1" key="1">
    <citation type="submission" date="2019-02" db="EMBL/GenBank/DDBJ databases">
        <authorList>
            <person name="Gruber-Vodicka R. H."/>
            <person name="Seah K. B. B."/>
        </authorList>
    </citation>
    <scope>NUCLEOTIDE SEQUENCE</scope>
    <source>
        <strain evidence="1">BECK_BZ106</strain>
    </source>
</reference>
<name>A0A450T094_9GAMM</name>
<dbReference type="AlphaFoldDB" id="A0A450T094"/>
<evidence type="ECO:0000313" key="1">
    <source>
        <dbReference type="EMBL" id="VFJ59736.1"/>
    </source>
</evidence>
<sequence>MDPTDEKANEISQPEAYPPITLLQESLEKGRCHPFIQQAIGQ</sequence>
<protein>
    <submittedName>
        <fullName evidence="1">Uncharacterized protein</fullName>
    </submittedName>
</protein>
<accession>A0A450T094</accession>
<proteinExistence type="predicted"/>